<accession>A0AAW0EGU7</accession>
<comment type="caution">
    <text evidence="3">The sequence shown here is derived from an EMBL/GenBank/DDBJ whole genome shotgun (WGS) entry which is preliminary data.</text>
</comment>
<feature type="compositionally biased region" description="Polar residues" evidence="1">
    <location>
        <begin position="57"/>
        <end position="66"/>
    </location>
</feature>
<feature type="region of interest" description="Disordered" evidence="1">
    <location>
        <begin position="103"/>
        <end position="137"/>
    </location>
</feature>
<evidence type="ECO:0000256" key="2">
    <source>
        <dbReference type="SAM" id="Phobius"/>
    </source>
</evidence>
<sequence length="343" mass="36840">MATVNFAPTPNKYADSVDFSSRPTTSPHTLYKNRYNMPAVHYYPRAFDNPFSNIFGSKPATTTDAPETSVPDPESTTRPLITDPLGGLTSALGSILSVPAPSSAESSVVASTPTTSEPPPTTTSPPPTPTTPAESETTLEITSTIPQVAQVSPSASPSTSSLPDADPPASFSVIAAAVVGTLVGIIALSMLVSFVLRRWNRSRTRKLRARESMDFNANDFRRSAAVLKDDLSAQFVEQKGYVDTPYRPSPTPTPSMGAYAQEYSYNQPQHMYAPSPSPSPYPPQQRMSIYSPNPEHGYPTAAQQVAFEYRGTSDSESMVEHPDAIPNPHPVTRPADENAYGGI</sequence>
<keyword evidence="2" id="KW-0812">Transmembrane</keyword>
<keyword evidence="2" id="KW-0472">Membrane</keyword>
<dbReference type="AlphaFoldDB" id="A0AAW0EGU7"/>
<evidence type="ECO:0000313" key="4">
    <source>
        <dbReference type="Proteomes" id="UP001362999"/>
    </source>
</evidence>
<feature type="region of interest" description="Disordered" evidence="1">
    <location>
        <begin position="57"/>
        <end position="86"/>
    </location>
</feature>
<organism evidence="3 4">
    <name type="scientific">Favolaschia claudopus</name>
    <dbReference type="NCBI Taxonomy" id="2862362"/>
    <lineage>
        <taxon>Eukaryota</taxon>
        <taxon>Fungi</taxon>
        <taxon>Dikarya</taxon>
        <taxon>Basidiomycota</taxon>
        <taxon>Agaricomycotina</taxon>
        <taxon>Agaricomycetes</taxon>
        <taxon>Agaricomycetidae</taxon>
        <taxon>Agaricales</taxon>
        <taxon>Marasmiineae</taxon>
        <taxon>Mycenaceae</taxon>
        <taxon>Favolaschia</taxon>
    </lineage>
</organism>
<keyword evidence="4" id="KW-1185">Reference proteome</keyword>
<protein>
    <submittedName>
        <fullName evidence="3">Uncharacterized protein</fullName>
    </submittedName>
</protein>
<name>A0AAW0EGU7_9AGAR</name>
<dbReference type="Proteomes" id="UP001362999">
    <property type="component" value="Unassembled WGS sequence"/>
</dbReference>
<evidence type="ECO:0000313" key="3">
    <source>
        <dbReference type="EMBL" id="KAK7064622.1"/>
    </source>
</evidence>
<feature type="compositionally biased region" description="Pro residues" evidence="1">
    <location>
        <begin position="116"/>
        <end position="130"/>
    </location>
</feature>
<proteinExistence type="predicted"/>
<feature type="compositionally biased region" description="Low complexity" evidence="1">
    <location>
        <begin position="103"/>
        <end position="115"/>
    </location>
</feature>
<feature type="compositionally biased region" description="Polar residues" evidence="1">
    <location>
        <begin position="18"/>
        <end position="27"/>
    </location>
</feature>
<gene>
    <name evidence="3" type="ORF">R3P38DRAFT_2825577</name>
</gene>
<dbReference type="EMBL" id="JAWWNJ010000001">
    <property type="protein sequence ID" value="KAK7064622.1"/>
    <property type="molecule type" value="Genomic_DNA"/>
</dbReference>
<feature type="region of interest" description="Disordered" evidence="1">
    <location>
        <begin position="1"/>
        <end position="27"/>
    </location>
</feature>
<evidence type="ECO:0000256" key="1">
    <source>
        <dbReference type="SAM" id="MobiDB-lite"/>
    </source>
</evidence>
<feature type="region of interest" description="Disordered" evidence="1">
    <location>
        <begin position="311"/>
        <end position="343"/>
    </location>
</feature>
<keyword evidence="2" id="KW-1133">Transmembrane helix</keyword>
<reference evidence="3 4" key="1">
    <citation type="journal article" date="2024" name="J Genomics">
        <title>Draft genome sequencing and assembly of Favolaschia claudopus CIRM-BRFM 2984 isolated from oak limbs.</title>
        <authorList>
            <person name="Navarro D."/>
            <person name="Drula E."/>
            <person name="Chaduli D."/>
            <person name="Cazenave R."/>
            <person name="Ahrendt S."/>
            <person name="Wang J."/>
            <person name="Lipzen A."/>
            <person name="Daum C."/>
            <person name="Barry K."/>
            <person name="Grigoriev I.V."/>
            <person name="Favel A."/>
            <person name="Rosso M.N."/>
            <person name="Martin F."/>
        </authorList>
    </citation>
    <scope>NUCLEOTIDE SEQUENCE [LARGE SCALE GENOMIC DNA]</scope>
    <source>
        <strain evidence="3 4">CIRM-BRFM 2984</strain>
    </source>
</reference>
<feature type="transmembrane region" description="Helical" evidence="2">
    <location>
        <begin position="171"/>
        <end position="196"/>
    </location>
</feature>